<dbReference type="EMBL" id="JAHDVG010000463">
    <property type="protein sequence ID" value="KAH1186264.1"/>
    <property type="molecule type" value="Genomic_DNA"/>
</dbReference>
<keyword evidence="3" id="KW-1185">Reference proteome</keyword>
<gene>
    <name evidence="2" type="ORF">KIL84_019013</name>
</gene>
<organism evidence="2 3">
    <name type="scientific">Mauremys mutica</name>
    <name type="common">yellowpond turtle</name>
    <dbReference type="NCBI Taxonomy" id="74926"/>
    <lineage>
        <taxon>Eukaryota</taxon>
        <taxon>Metazoa</taxon>
        <taxon>Chordata</taxon>
        <taxon>Craniata</taxon>
        <taxon>Vertebrata</taxon>
        <taxon>Euteleostomi</taxon>
        <taxon>Archelosauria</taxon>
        <taxon>Testudinata</taxon>
        <taxon>Testudines</taxon>
        <taxon>Cryptodira</taxon>
        <taxon>Durocryptodira</taxon>
        <taxon>Testudinoidea</taxon>
        <taxon>Geoemydidae</taxon>
        <taxon>Geoemydinae</taxon>
        <taxon>Mauremys</taxon>
    </lineage>
</organism>
<evidence type="ECO:0000313" key="2">
    <source>
        <dbReference type="EMBL" id="KAH1186264.1"/>
    </source>
</evidence>
<evidence type="ECO:0000256" key="1">
    <source>
        <dbReference type="SAM" id="Phobius"/>
    </source>
</evidence>
<name>A0A9D3XRH7_9SAUR</name>
<keyword evidence="1" id="KW-0472">Membrane</keyword>
<comment type="caution">
    <text evidence="2">The sequence shown here is derived from an EMBL/GenBank/DDBJ whole genome shotgun (WGS) entry which is preliminary data.</text>
</comment>
<protein>
    <submittedName>
        <fullName evidence="2">Uncharacterized protein</fullName>
    </submittedName>
</protein>
<reference evidence="2" key="1">
    <citation type="submission" date="2021-09" db="EMBL/GenBank/DDBJ databases">
        <title>The genome of Mauremys mutica provides insights into the evolution of semi-aquatic lifestyle.</title>
        <authorList>
            <person name="Gong S."/>
            <person name="Gao Y."/>
        </authorList>
    </citation>
    <scope>NUCLEOTIDE SEQUENCE</scope>
    <source>
        <strain evidence="2">MM-2020</strain>
        <tissue evidence="2">Muscle</tissue>
    </source>
</reference>
<evidence type="ECO:0000313" key="3">
    <source>
        <dbReference type="Proteomes" id="UP000827986"/>
    </source>
</evidence>
<proteinExistence type="predicted"/>
<keyword evidence="1" id="KW-1133">Transmembrane helix</keyword>
<keyword evidence="1" id="KW-0812">Transmembrane</keyword>
<sequence>MLGVSGEGEVRSKMAGRLNKRETQTVFQTKYLLVVREKKKQPQKVNKMKQIYRIRKWKEQKELTVSPEEKPQCMSPSQLLYKVMTFINYLTLSRKTSLIYLILSYYWLLKIYKTKLKLKSLSPLESNSTSTGSSQVK</sequence>
<accession>A0A9D3XRH7</accession>
<feature type="transmembrane region" description="Helical" evidence="1">
    <location>
        <begin position="86"/>
        <end position="109"/>
    </location>
</feature>
<dbReference type="Proteomes" id="UP000827986">
    <property type="component" value="Unassembled WGS sequence"/>
</dbReference>
<dbReference type="AlphaFoldDB" id="A0A9D3XRH7"/>